<dbReference type="OrthoDB" id="6428367at2759"/>
<reference evidence="2 3" key="1">
    <citation type="journal article" date="2019" name="Sci. Rep.">
        <title>Orb-weaving spider Araneus ventricosus genome elucidates the spidroin gene catalogue.</title>
        <authorList>
            <person name="Kono N."/>
            <person name="Nakamura H."/>
            <person name="Ohtoshi R."/>
            <person name="Moran D.A.P."/>
            <person name="Shinohara A."/>
            <person name="Yoshida Y."/>
            <person name="Fujiwara M."/>
            <person name="Mori M."/>
            <person name="Tomita M."/>
            <person name="Arakawa K."/>
        </authorList>
    </citation>
    <scope>NUCLEOTIDE SEQUENCE [LARGE SCALE GENOMIC DNA]</scope>
</reference>
<dbReference type="InterPro" id="IPR027417">
    <property type="entry name" value="P-loop_NTPase"/>
</dbReference>
<dbReference type="PANTHER" id="PTHR10492">
    <property type="match status" value="1"/>
</dbReference>
<keyword evidence="3" id="KW-1185">Reference proteome</keyword>
<gene>
    <name evidence="2" type="ORF">AVEN_34867_1</name>
</gene>
<name>A0A4Y2T0G6_ARAVE</name>
<protein>
    <recommendedName>
        <fullName evidence="1">DNA helicase Pif1-like 2B domain-containing protein</fullName>
    </recommendedName>
</protein>
<feature type="domain" description="DNA helicase Pif1-like 2B" evidence="1">
    <location>
        <begin position="56"/>
        <end position="101"/>
    </location>
</feature>
<dbReference type="SUPFAM" id="SSF52540">
    <property type="entry name" value="P-loop containing nucleoside triphosphate hydrolases"/>
    <property type="match status" value="1"/>
</dbReference>
<dbReference type="AlphaFoldDB" id="A0A4Y2T0G6"/>
<dbReference type="Proteomes" id="UP000499080">
    <property type="component" value="Unassembled WGS sequence"/>
</dbReference>
<dbReference type="Pfam" id="PF21530">
    <property type="entry name" value="Pif1_2B_dom"/>
    <property type="match status" value="1"/>
</dbReference>
<evidence type="ECO:0000313" key="2">
    <source>
        <dbReference type="EMBL" id="GBN94017.1"/>
    </source>
</evidence>
<evidence type="ECO:0000259" key="1">
    <source>
        <dbReference type="Pfam" id="PF21530"/>
    </source>
</evidence>
<dbReference type="InterPro" id="IPR049163">
    <property type="entry name" value="Pif1-like_2B_dom"/>
</dbReference>
<proteinExistence type="predicted"/>
<evidence type="ECO:0000313" key="3">
    <source>
        <dbReference type="Proteomes" id="UP000499080"/>
    </source>
</evidence>
<organism evidence="2 3">
    <name type="scientific">Araneus ventricosus</name>
    <name type="common">Orbweaver spider</name>
    <name type="synonym">Epeira ventricosa</name>
    <dbReference type="NCBI Taxonomy" id="182803"/>
    <lineage>
        <taxon>Eukaryota</taxon>
        <taxon>Metazoa</taxon>
        <taxon>Ecdysozoa</taxon>
        <taxon>Arthropoda</taxon>
        <taxon>Chelicerata</taxon>
        <taxon>Arachnida</taxon>
        <taxon>Araneae</taxon>
        <taxon>Araneomorphae</taxon>
        <taxon>Entelegynae</taxon>
        <taxon>Araneoidea</taxon>
        <taxon>Araneidae</taxon>
        <taxon>Araneus</taxon>
    </lineage>
</organism>
<accession>A0A4Y2T0G6</accession>
<dbReference type="PANTHER" id="PTHR10492:SF57">
    <property type="entry name" value="ATP-DEPENDENT DNA HELICASE"/>
    <property type="match status" value="1"/>
</dbReference>
<comment type="caution">
    <text evidence="2">The sequence shown here is derived from an EMBL/GenBank/DDBJ whole genome shotgun (WGS) entry which is preliminary data.</text>
</comment>
<sequence length="209" mass="23633">MQNIQWLQERAILTPLNEEVREINFIVQEKVPTAAKTYYSKGKCLNDEEAISYPVEFLNSLNPSCIPLHRLVLKIGCPIMLLCNLDPPKLCNGSRLIVKTLHAHIIEANILTVPFEGDHVLIPRIPLIPTDLPFSFQRLQFSLRLAFAITVNKAQGKSLRVTGLDLTDECFSHGQPYMGMSRPKDTSTLFIIADEQKETKNSVYSQVLK</sequence>
<dbReference type="EMBL" id="BGPR01025256">
    <property type="protein sequence ID" value="GBN94017.1"/>
    <property type="molecule type" value="Genomic_DNA"/>
</dbReference>